<feature type="compositionally biased region" description="Polar residues" evidence="1">
    <location>
        <begin position="642"/>
        <end position="654"/>
    </location>
</feature>
<feature type="region of interest" description="Disordered" evidence="1">
    <location>
        <begin position="895"/>
        <end position="954"/>
    </location>
</feature>
<feature type="compositionally biased region" description="Basic and acidic residues" evidence="1">
    <location>
        <begin position="725"/>
        <end position="737"/>
    </location>
</feature>
<feature type="region of interest" description="Disordered" evidence="1">
    <location>
        <begin position="373"/>
        <end position="396"/>
    </location>
</feature>
<comment type="caution">
    <text evidence="2">The sequence shown here is derived from an EMBL/GenBank/DDBJ whole genome shotgun (WGS) entry which is preliminary data.</text>
</comment>
<accession>A0AA89C568</accession>
<feature type="compositionally biased region" description="Polar residues" evidence="1">
    <location>
        <begin position="1045"/>
        <end position="1058"/>
    </location>
</feature>
<keyword evidence="3" id="KW-1185">Reference proteome</keyword>
<feature type="compositionally biased region" description="Polar residues" evidence="1">
    <location>
        <begin position="785"/>
        <end position="801"/>
    </location>
</feature>
<proteinExistence type="predicted"/>
<feature type="region of interest" description="Disordered" evidence="1">
    <location>
        <begin position="609"/>
        <end position="655"/>
    </location>
</feature>
<organism evidence="2 3">
    <name type="scientific">Pinctada imbricata</name>
    <name type="common">Atlantic pearl-oyster</name>
    <name type="synonym">Pinctada martensii</name>
    <dbReference type="NCBI Taxonomy" id="66713"/>
    <lineage>
        <taxon>Eukaryota</taxon>
        <taxon>Metazoa</taxon>
        <taxon>Spiralia</taxon>
        <taxon>Lophotrochozoa</taxon>
        <taxon>Mollusca</taxon>
        <taxon>Bivalvia</taxon>
        <taxon>Autobranchia</taxon>
        <taxon>Pteriomorphia</taxon>
        <taxon>Pterioida</taxon>
        <taxon>Pterioidea</taxon>
        <taxon>Pteriidae</taxon>
        <taxon>Pinctada</taxon>
    </lineage>
</organism>
<gene>
    <name evidence="2" type="ORF">FSP39_010810</name>
</gene>
<protein>
    <submittedName>
        <fullName evidence="2">Uncharacterized protein</fullName>
    </submittedName>
</protein>
<evidence type="ECO:0000313" key="2">
    <source>
        <dbReference type="EMBL" id="KAK3095147.1"/>
    </source>
</evidence>
<feature type="compositionally biased region" description="Basic residues" evidence="1">
    <location>
        <begin position="713"/>
        <end position="724"/>
    </location>
</feature>
<feature type="compositionally biased region" description="Polar residues" evidence="1">
    <location>
        <begin position="613"/>
        <end position="622"/>
    </location>
</feature>
<evidence type="ECO:0000256" key="1">
    <source>
        <dbReference type="SAM" id="MobiDB-lite"/>
    </source>
</evidence>
<name>A0AA89C568_PINIB</name>
<feature type="region of interest" description="Disordered" evidence="1">
    <location>
        <begin position="848"/>
        <end position="876"/>
    </location>
</feature>
<dbReference type="AlphaFoldDB" id="A0AA89C568"/>
<feature type="region of interest" description="Disordered" evidence="1">
    <location>
        <begin position="408"/>
        <end position="439"/>
    </location>
</feature>
<feature type="region of interest" description="Disordered" evidence="1">
    <location>
        <begin position="776"/>
        <end position="820"/>
    </location>
</feature>
<feature type="compositionally biased region" description="Polar residues" evidence="1">
    <location>
        <begin position="1079"/>
        <end position="1093"/>
    </location>
</feature>
<reference evidence="2" key="1">
    <citation type="submission" date="2019-08" db="EMBL/GenBank/DDBJ databases">
        <title>The improved chromosome-level genome for the pearl oyster Pinctada fucata martensii using PacBio sequencing and Hi-C.</title>
        <authorList>
            <person name="Zheng Z."/>
        </authorList>
    </citation>
    <scope>NUCLEOTIDE SEQUENCE</scope>
    <source>
        <strain evidence="2">ZZ-2019</strain>
        <tissue evidence="2">Adductor muscle</tissue>
    </source>
</reference>
<dbReference type="EMBL" id="VSWD01000008">
    <property type="protein sequence ID" value="KAK3095147.1"/>
    <property type="molecule type" value="Genomic_DNA"/>
</dbReference>
<feature type="compositionally biased region" description="Basic and acidic residues" evidence="1">
    <location>
        <begin position="805"/>
        <end position="820"/>
    </location>
</feature>
<feature type="compositionally biased region" description="Acidic residues" evidence="1">
    <location>
        <begin position="425"/>
        <end position="438"/>
    </location>
</feature>
<feature type="region of interest" description="Disordered" evidence="1">
    <location>
        <begin position="1025"/>
        <end position="1102"/>
    </location>
</feature>
<feature type="compositionally biased region" description="Basic and acidic residues" evidence="1">
    <location>
        <begin position="907"/>
        <end position="920"/>
    </location>
</feature>
<feature type="region of interest" description="Disordered" evidence="1">
    <location>
        <begin position="686"/>
        <end position="743"/>
    </location>
</feature>
<feature type="compositionally biased region" description="Basic and acidic residues" evidence="1">
    <location>
        <begin position="380"/>
        <end position="396"/>
    </location>
</feature>
<sequence>MKQNQTQKHAIEICNQNLSSGDLFTNACDQEFAANSLLGNCTDILTCSDDNLKDIDFKCLSCSDTETSEDYWSVSGDDNSELEKWDQNDYSEAMEYLVLSNPRSLTPTSVDFEGDRGLIPDDEVKQLNDNVCNNIYQEQRNILSEKQLCIKETSLRNDTKLQNLETQEPEVISSGLADDKVLQATSNNDIHCLSETFCNNNVPFDIKQGNIRPSSKCKSIRENSESNSALVCRKDKEQYGSEDIKEERFLEQANSVEYFDENVDKSDALINEVSEGAIDPKLRGNYFREWGDVLTVGSGDNMSHLSMKNIMTHSNSGDGVCYISDSFTDSRLGSSLLNVDSNRNEISNCASVNEHQNVGLITNLEENNLDQIDTTNLPTSRHDTELKESEKEINSKDTEYSCVTTLQSTVDAGSSEEPRGSNFGLDEESDYSEKENDDFCSLSSGDEIADYNTHADANMNDMCIKKEVSGEDSRKITRHRRVITRRERSIKYETVTTKIPKEVHGEKNALPVTTSSVSLLTQNADDGTSRVVQTTIQRSVTSSKNITSTITSQYSHALSGENIQTGKWMSSSLLSANVKDHSESLSTGLAILNQEKLLSEIVELEDNVRDASPRSTLSNNRGLSLDPCGTPSTADENKKNFNRSQSLPTTSLNGFGQPRIVYKDGHFVIETGLDDHLESEDHVDENNIDDKENMCETGQHSVKASPKEETTRSNRKARALAKRRSNSEADLLDKGPLDDDSDLDVFLNNDGEVTVIEGGDGERSPYWHVLVKRRTKPLNDHSDAESSSSRPLSIDESQLQMSVDDLSRRPEVTKSRKADNIKRRSASFKELRSFKLKRNSSFREAQERGALLRNSGKNDSVGNLSLSPSEMSIGSETRFKGSGILNRMFRRNKSFNEKGSNAANESLFEHKRDLSREPPKNRKMSLKSLFGGKKTKSDSSQSVSSDEPPTPPIAVFQSDLDIHAVDSAPNSPYASQKFHRRYTAADLYEQRAHTLPRRPSDTSKPQNLTISKDHLSVKSLDIQNLANHPKRPISPKPVGLHIPRRNSNVSLPISSNRDVMNDVRGRSSLGNRLDYCDSVSVSSGNSAQTDVTPTSPPLASDD</sequence>
<feature type="compositionally biased region" description="Polar residues" evidence="1">
    <location>
        <begin position="855"/>
        <end position="875"/>
    </location>
</feature>
<evidence type="ECO:0000313" key="3">
    <source>
        <dbReference type="Proteomes" id="UP001186944"/>
    </source>
</evidence>
<dbReference type="Proteomes" id="UP001186944">
    <property type="component" value="Unassembled WGS sequence"/>
</dbReference>